<gene>
    <name evidence="1" type="ORF">BGZ65_000883</name>
</gene>
<dbReference type="OrthoDB" id="10267344at2759"/>
<feature type="non-terminal residue" evidence="1">
    <location>
        <position position="102"/>
    </location>
</feature>
<dbReference type="EMBL" id="JAAAHW010009131">
    <property type="protein sequence ID" value="KAF9943519.1"/>
    <property type="molecule type" value="Genomic_DNA"/>
</dbReference>
<keyword evidence="2" id="KW-1185">Reference proteome</keyword>
<accession>A0A9P6LUE1</accession>
<sequence>MIDRFNATVLHNIFPDGAIVMAIDPIRGNKLDPKYEGPYTVVKQDRNGTYTLRDATGDILPRKCVAPQLKLALADALDLNAYVIGSIDHPNHQLVALEHEYY</sequence>
<dbReference type="AlphaFoldDB" id="A0A9P6LUE1"/>
<evidence type="ECO:0000313" key="1">
    <source>
        <dbReference type="EMBL" id="KAF9943519.1"/>
    </source>
</evidence>
<comment type="caution">
    <text evidence="1">The sequence shown here is derived from an EMBL/GenBank/DDBJ whole genome shotgun (WGS) entry which is preliminary data.</text>
</comment>
<proteinExistence type="predicted"/>
<evidence type="ECO:0000313" key="2">
    <source>
        <dbReference type="Proteomes" id="UP000749646"/>
    </source>
</evidence>
<dbReference type="Proteomes" id="UP000749646">
    <property type="component" value="Unassembled WGS sequence"/>
</dbReference>
<name>A0A9P6LUE1_9FUNG</name>
<organism evidence="1 2">
    <name type="scientific">Modicella reniformis</name>
    <dbReference type="NCBI Taxonomy" id="1440133"/>
    <lineage>
        <taxon>Eukaryota</taxon>
        <taxon>Fungi</taxon>
        <taxon>Fungi incertae sedis</taxon>
        <taxon>Mucoromycota</taxon>
        <taxon>Mortierellomycotina</taxon>
        <taxon>Mortierellomycetes</taxon>
        <taxon>Mortierellales</taxon>
        <taxon>Mortierellaceae</taxon>
        <taxon>Modicella</taxon>
    </lineage>
</organism>
<reference evidence="1" key="1">
    <citation type="journal article" date="2020" name="Fungal Divers.">
        <title>Resolving the Mortierellaceae phylogeny through synthesis of multi-gene phylogenetics and phylogenomics.</title>
        <authorList>
            <person name="Vandepol N."/>
            <person name="Liber J."/>
            <person name="Desiro A."/>
            <person name="Na H."/>
            <person name="Kennedy M."/>
            <person name="Barry K."/>
            <person name="Grigoriev I.V."/>
            <person name="Miller A.N."/>
            <person name="O'Donnell K."/>
            <person name="Stajich J.E."/>
            <person name="Bonito G."/>
        </authorList>
    </citation>
    <scope>NUCLEOTIDE SEQUENCE</scope>
    <source>
        <strain evidence="1">MES-2147</strain>
    </source>
</reference>
<protein>
    <submittedName>
        <fullName evidence="1">Uncharacterized protein</fullName>
    </submittedName>
</protein>